<gene>
    <name evidence="2" type="primary">PARPA_06138.1 scaffold 21287</name>
</gene>
<dbReference type="PANTHER" id="PTHR14095:SF0">
    <property type="entry name" value="MIP22305P"/>
    <property type="match status" value="1"/>
</dbReference>
<name>A0A0B7N9Z7_9FUNG</name>
<accession>A0A0B7N9Z7</accession>
<dbReference type="PROSITE" id="PS00018">
    <property type="entry name" value="EF_HAND_1"/>
    <property type="match status" value="1"/>
</dbReference>
<dbReference type="InterPro" id="IPR018247">
    <property type="entry name" value="EF_Hand_1_Ca_BS"/>
</dbReference>
<dbReference type="OrthoDB" id="5586at2759"/>
<dbReference type="EMBL" id="LN727569">
    <property type="protein sequence ID" value="CEP12205.1"/>
    <property type="molecule type" value="Genomic_DNA"/>
</dbReference>
<proteinExistence type="predicted"/>
<keyword evidence="3" id="KW-1185">Reference proteome</keyword>
<evidence type="ECO:0008006" key="4">
    <source>
        <dbReference type="Google" id="ProtNLM"/>
    </source>
</evidence>
<organism evidence="2 3">
    <name type="scientific">Parasitella parasitica</name>
    <dbReference type="NCBI Taxonomy" id="35722"/>
    <lineage>
        <taxon>Eukaryota</taxon>
        <taxon>Fungi</taxon>
        <taxon>Fungi incertae sedis</taxon>
        <taxon>Mucoromycota</taxon>
        <taxon>Mucoromycotina</taxon>
        <taxon>Mucoromycetes</taxon>
        <taxon>Mucorales</taxon>
        <taxon>Mucorineae</taxon>
        <taxon>Mucoraceae</taxon>
        <taxon>Parasitella</taxon>
    </lineage>
</organism>
<dbReference type="PANTHER" id="PTHR14095">
    <property type="entry name" value="PHOSPHATASE 2A REGULATORY SUBUNIT-RELATED"/>
    <property type="match status" value="1"/>
</dbReference>
<dbReference type="AlphaFoldDB" id="A0A0B7N9Z7"/>
<protein>
    <recommendedName>
        <fullName evidence="4">EF-hand domain-containing protein</fullName>
    </recommendedName>
</protein>
<sequence length="272" mass="31852">MDDDGDGVITTFDLEEHWQDQEKKLYEMIDGYSEDAIRFDDLICQLLVINSRAIIMNYSRTLDYHRNDLIRPQIPGQFRLSDLKRNGIIAERFFDTFLNTEKFQIHDTHQGLIRTFQQLEREKKKQYGLERQRLLELRQAFLISEGCSVEQQGALPLHLEQPEEPFSLGAWCDYAEQEYDLLLLNEQDSNEYNADDSDWSPEQQQQHPHPTAVDSDDSDDEDELELESPRNSNDELDESDSTSSTPTTPVMQHVHDHKQPSLQQQNWDLASY</sequence>
<dbReference type="GO" id="GO:0000159">
    <property type="term" value="C:protein phosphatase type 2A complex"/>
    <property type="evidence" value="ECO:0007669"/>
    <property type="project" value="TreeGrafter"/>
</dbReference>
<reference evidence="2 3" key="1">
    <citation type="submission" date="2014-09" db="EMBL/GenBank/DDBJ databases">
        <authorList>
            <person name="Ellenberger Sabrina"/>
        </authorList>
    </citation>
    <scope>NUCLEOTIDE SEQUENCE [LARGE SCALE GENOMIC DNA]</scope>
    <source>
        <strain evidence="2 3">CBS 412.66</strain>
    </source>
</reference>
<feature type="region of interest" description="Disordered" evidence="1">
    <location>
        <begin position="191"/>
        <end position="272"/>
    </location>
</feature>
<dbReference type="GO" id="GO:0019888">
    <property type="term" value="F:protein phosphatase regulator activity"/>
    <property type="evidence" value="ECO:0007669"/>
    <property type="project" value="TreeGrafter"/>
</dbReference>
<feature type="compositionally biased region" description="Acidic residues" evidence="1">
    <location>
        <begin position="214"/>
        <end position="226"/>
    </location>
</feature>
<evidence type="ECO:0000313" key="3">
    <source>
        <dbReference type="Proteomes" id="UP000054107"/>
    </source>
</evidence>
<evidence type="ECO:0000313" key="2">
    <source>
        <dbReference type="EMBL" id="CEP12205.1"/>
    </source>
</evidence>
<dbReference type="STRING" id="35722.A0A0B7N9Z7"/>
<evidence type="ECO:0000256" key="1">
    <source>
        <dbReference type="SAM" id="MobiDB-lite"/>
    </source>
</evidence>
<feature type="compositionally biased region" description="Polar residues" evidence="1">
    <location>
        <begin position="260"/>
        <end position="272"/>
    </location>
</feature>
<dbReference type="Proteomes" id="UP000054107">
    <property type="component" value="Unassembled WGS sequence"/>
</dbReference>
<dbReference type="Gene3D" id="1.10.238.10">
    <property type="entry name" value="EF-hand"/>
    <property type="match status" value="1"/>
</dbReference>